<dbReference type="SUPFAM" id="SSF55781">
    <property type="entry name" value="GAF domain-like"/>
    <property type="match status" value="2"/>
</dbReference>
<evidence type="ECO:0008006" key="8">
    <source>
        <dbReference type="Google" id="ProtNLM"/>
    </source>
</evidence>
<evidence type="ECO:0000313" key="6">
    <source>
        <dbReference type="EMBL" id="PIE34079.1"/>
    </source>
</evidence>
<feature type="domain" description="PAS" evidence="4">
    <location>
        <begin position="225"/>
        <end position="270"/>
    </location>
</feature>
<dbReference type="SUPFAM" id="SSF81606">
    <property type="entry name" value="PP2C-like"/>
    <property type="match status" value="1"/>
</dbReference>
<keyword evidence="3" id="KW-1133">Transmembrane helix</keyword>
<dbReference type="InterPro" id="IPR000700">
    <property type="entry name" value="PAS-assoc_C"/>
</dbReference>
<dbReference type="PANTHER" id="PTHR43156:SF2">
    <property type="entry name" value="STAGE II SPORULATION PROTEIN E"/>
    <property type="match status" value="1"/>
</dbReference>
<dbReference type="PROSITE" id="PS50113">
    <property type="entry name" value="PAC"/>
    <property type="match status" value="1"/>
</dbReference>
<accession>A0A2G6KGZ0</accession>
<dbReference type="SMART" id="SM00091">
    <property type="entry name" value="PAS"/>
    <property type="match status" value="1"/>
</dbReference>
<feature type="transmembrane region" description="Helical" evidence="3">
    <location>
        <begin position="133"/>
        <end position="150"/>
    </location>
</feature>
<dbReference type="EMBL" id="PDSK01000092">
    <property type="protein sequence ID" value="PIE34079.1"/>
    <property type="molecule type" value="Genomic_DNA"/>
</dbReference>
<dbReference type="InterPro" id="IPR003018">
    <property type="entry name" value="GAF"/>
</dbReference>
<keyword evidence="3" id="KW-0472">Membrane</keyword>
<dbReference type="CDD" id="cd00130">
    <property type="entry name" value="PAS"/>
    <property type="match status" value="1"/>
</dbReference>
<gene>
    <name evidence="6" type="ORF">CSA56_09225</name>
</gene>
<dbReference type="InterPro" id="IPR000014">
    <property type="entry name" value="PAS"/>
</dbReference>
<dbReference type="AlphaFoldDB" id="A0A2G6KGZ0"/>
<dbReference type="Gene3D" id="3.60.40.10">
    <property type="entry name" value="PPM-type phosphatase domain"/>
    <property type="match status" value="1"/>
</dbReference>
<organism evidence="6 7">
    <name type="scientific">candidate division KSB3 bacterium</name>
    <dbReference type="NCBI Taxonomy" id="2044937"/>
    <lineage>
        <taxon>Bacteria</taxon>
        <taxon>candidate division KSB3</taxon>
    </lineage>
</organism>
<proteinExistence type="predicted"/>
<dbReference type="InterPro" id="IPR001932">
    <property type="entry name" value="PPM-type_phosphatase-like_dom"/>
</dbReference>
<comment type="caution">
    <text evidence="6">The sequence shown here is derived from an EMBL/GenBank/DDBJ whole genome shotgun (WGS) entry which is preliminary data.</text>
</comment>
<feature type="coiled-coil region" evidence="2">
    <location>
        <begin position="664"/>
        <end position="691"/>
    </location>
</feature>
<dbReference type="SMART" id="SM00065">
    <property type="entry name" value="GAF"/>
    <property type="match status" value="2"/>
</dbReference>
<dbReference type="SUPFAM" id="SSF55785">
    <property type="entry name" value="PYP-like sensor domain (PAS domain)"/>
    <property type="match status" value="1"/>
</dbReference>
<dbReference type="Gene3D" id="3.30.450.40">
    <property type="match status" value="2"/>
</dbReference>
<dbReference type="InterPro" id="IPR035965">
    <property type="entry name" value="PAS-like_dom_sf"/>
</dbReference>
<feature type="transmembrane region" description="Helical" evidence="3">
    <location>
        <begin position="32"/>
        <end position="56"/>
    </location>
</feature>
<sequence length="928" mass="104160">MMSPGRISIHRVWRNFLTSGRKQDKNFRERRFVFLNSFLLVALLSLMSFGLIHLVAGTQSTGMVEVACGGIALAILIFLRRTGDLELSCSLLLFLILLVLGFLLLTGGMQHTGIYWFYVYPTTAFFLKGRRQGIIWLLSLFILTILLTLLHRQGYFPTFPYSVVEVRQMLASLFVVSLLGFFYENAKEQNEALITEQNTELFDKNTALLAEITEHDRTNRALRESEERFHKVIEHNVDAILVIDRSNVVRFVNPAAKALFELSDDIMVGKKFGIPVIEGEPTEFEIPRRNGTNTIVEIRTVQIEWDNDIAYLESLRDITEHKRVEEAISQSQTQLTISYQREQERRKFSDTMREVARVVSSTLDQDTVVNVILAQLEGVIAYHRVTVMLLTDSGDLSIVAGRDKMGAHGVTGVIAVDHYPINALILEEKRPVLVPDVRTEKRWKKTEASRGLQSFIGAPLLVQERPIGILAVGRRDRPLYTEDDAQIVFTFATQVAIAIHNARLHAKTQEHNQRLALLNKISLAINSTLDLPTLLTSACRELVENFQADHSGVLLFDENYLYGEVAAEFPPKDAIGIRLPLQNYASTQALIATAQPQAIYDAQYDPAMEAVWDVMRALHIQSILVVPLISQGQVIGSFSLDSMSNQRRFEQSEIDLTQTIASQLATAIDNARLLKQERMRIERELETARQIQISLFPPDAPKLSGLSITGTSHPAREVGGDFYNYFPFDEKQIGIAVGDVSGKGLQAALMMALSFGLLSIEAHRNMEPSTLISQLNAALLPHTKRNKKNVAMSYTVLSQTEDTEEHSWKFRVANAGLIAPLIRHRDGSVEWLDVSGLPLGTVPDLHYVEWQGVLAPYEFLLLCSDGLIEAKNTVGEIYGFDRFMESVVSAPCHDAQAMQDFILHNVNSFVEDAEAHDDLTLVIVMATE</sequence>
<feature type="transmembrane region" description="Helical" evidence="3">
    <location>
        <begin position="62"/>
        <end position="79"/>
    </location>
</feature>
<dbReference type="GO" id="GO:0016791">
    <property type="term" value="F:phosphatase activity"/>
    <property type="evidence" value="ECO:0007669"/>
    <property type="project" value="TreeGrafter"/>
</dbReference>
<dbReference type="SMART" id="SM00331">
    <property type="entry name" value="PP2C_SIG"/>
    <property type="match status" value="1"/>
</dbReference>
<name>A0A2G6KGZ0_9BACT</name>
<dbReference type="Gene3D" id="3.30.450.20">
    <property type="entry name" value="PAS domain"/>
    <property type="match status" value="2"/>
</dbReference>
<dbReference type="InterPro" id="IPR052016">
    <property type="entry name" value="Bact_Sigma-Reg"/>
</dbReference>
<dbReference type="InterPro" id="IPR029016">
    <property type="entry name" value="GAF-like_dom_sf"/>
</dbReference>
<dbReference type="PROSITE" id="PS50112">
    <property type="entry name" value="PAS"/>
    <property type="match status" value="1"/>
</dbReference>
<protein>
    <recommendedName>
        <fullName evidence="8">PAS domain-containing protein</fullName>
    </recommendedName>
</protein>
<dbReference type="InterPro" id="IPR048435">
    <property type="entry name" value="MASE6"/>
</dbReference>
<dbReference type="Pfam" id="PF20966">
    <property type="entry name" value="MASE6"/>
    <property type="match status" value="1"/>
</dbReference>
<dbReference type="Proteomes" id="UP000230821">
    <property type="component" value="Unassembled WGS sequence"/>
</dbReference>
<evidence type="ECO:0000259" key="5">
    <source>
        <dbReference type="PROSITE" id="PS50113"/>
    </source>
</evidence>
<keyword evidence="1" id="KW-0378">Hydrolase</keyword>
<evidence type="ECO:0000313" key="7">
    <source>
        <dbReference type="Proteomes" id="UP000230821"/>
    </source>
</evidence>
<evidence type="ECO:0000256" key="1">
    <source>
        <dbReference type="ARBA" id="ARBA00022801"/>
    </source>
</evidence>
<evidence type="ECO:0000256" key="3">
    <source>
        <dbReference type="SAM" id="Phobius"/>
    </source>
</evidence>
<keyword evidence="2" id="KW-0175">Coiled coil</keyword>
<dbReference type="Pfam" id="PF01590">
    <property type="entry name" value="GAF"/>
    <property type="match status" value="1"/>
</dbReference>
<keyword evidence="3" id="KW-0812">Transmembrane</keyword>
<evidence type="ECO:0000259" key="4">
    <source>
        <dbReference type="PROSITE" id="PS50112"/>
    </source>
</evidence>
<feature type="transmembrane region" description="Helical" evidence="3">
    <location>
        <begin position="91"/>
        <end position="118"/>
    </location>
</feature>
<reference evidence="6 7" key="1">
    <citation type="submission" date="2017-10" db="EMBL/GenBank/DDBJ databases">
        <title>Novel microbial diversity and functional potential in the marine mammal oral microbiome.</title>
        <authorList>
            <person name="Dudek N.K."/>
            <person name="Sun C.L."/>
            <person name="Burstein D."/>
            <person name="Kantor R.S."/>
            <person name="Aliaga Goltsman D.S."/>
            <person name="Bik E.M."/>
            <person name="Thomas B.C."/>
            <person name="Banfield J.F."/>
            <person name="Relman D.A."/>
        </authorList>
    </citation>
    <scope>NUCLEOTIDE SEQUENCE [LARGE SCALE GENOMIC DNA]</scope>
    <source>
        <strain evidence="6">DOLJORAL78_47_16</strain>
    </source>
</reference>
<dbReference type="NCBIfam" id="TIGR00229">
    <property type="entry name" value="sensory_box"/>
    <property type="match status" value="1"/>
</dbReference>
<evidence type="ECO:0000256" key="2">
    <source>
        <dbReference type="SAM" id="Coils"/>
    </source>
</evidence>
<dbReference type="PANTHER" id="PTHR43156">
    <property type="entry name" value="STAGE II SPORULATION PROTEIN E-RELATED"/>
    <property type="match status" value="1"/>
</dbReference>
<feature type="domain" description="PAC" evidence="5">
    <location>
        <begin position="280"/>
        <end position="330"/>
    </location>
</feature>
<dbReference type="InterPro" id="IPR036457">
    <property type="entry name" value="PPM-type-like_dom_sf"/>
</dbReference>
<dbReference type="Pfam" id="PF07228">
    <property type="entry name" value="SpoIIE"/>
    <property type="match status" value="1"/>
</dbReference>
<dbReference type="Pfam" id="PF13188">
    <property type="entry name" value="PAS_8"/>
    <property type="match status" value="1"/>
</dbReference>
<dbReference type="Pfam" id="PF13185">
    <property type="entry name" value="GAF_2"/>
    <property type="match status" value="1"/>
</dbReference>